<evidence type="ECO:0000313" key="1">
    <source>
        <dbReference type="EMBL" id="KAL3312199.1"/>
    </source>
</evidence>
<keyword evidence="2" id="KW-1185">Reference proteome</keyword>
<gene>
    <name evidence="1" type="ORF">Ciccas_009212</name>
</gene>
<evidence type="ECO:0000313" key="2">
    <source>
        <dbReference type="Proteomes" id="UP001626550"/>
    </source>
</evidence>
<comment type="caution">
    <text evidence="1">The sequence shown here is derived from an EMBL/GenBank/DDBJ whole genome shotgun (WGS) entry which is preliminary data.</text>
</comment>
<name>A0ABD2PXX9_9PLAT</name>
<dbReference type="Proteomes" id="UP001626550">
    <property type="component" value="Unassembled WGS sequence"/>
</dbReference>
<protein>
    <submittedName>
        <fullName evidence="1">Uncharacterized protein</fullName>
    </submittedName>
</protein>
<proteinExistence type="predicted"/>
<dbReference type="AlphaFoldDB" id="A0ABD2PXX9"/>
<organism evidence="1 2">
    <name type="scientific">Cichlidogyrus casuarinus</name>
    <dbReference type="NCBI Taxonomy" id="1844966"/>
    <lineage>
        <taxon>Eukaryota</taxon>
        <taxon>Metazoa</taxon>
        <taxon>Spiralia</taxon>
        <taxon>Lophotrochozoa</taxon>
        <taxon>Platyhelminthes</taxon>
        <taxon>Monogenea</taxon>
        <taxon>Monopisthocotylea</taxon>
        <taxon>Dactylogyridea</taxon>
        <taxon>Ancyrocephalidae</taxon>
        <taxon>Cichlidogyrus</taxon>
    </lineage>
</organism>
<dbReference type="EMBL" id="JBJKFK010001804">
    <property type="protein sequence ID" value="KAL3312199.1"/>
    <property type="molecule type" value="Genomic_DNA"/>
</dbReference>
<reference evidence="1 2" key="1">
    <citation type="submission" date="2024-11" db="EMBL/GenBank/DDBJ databases">
        <title>Adaptive evolution of stress response genes in parasites aligns with host niche diversity.</title>
        <authorList>
            <person name="Hahn C."/>
            <person name="Resl P."/>
        </authorList>
    </citation>
    <scope>NUCLEOTIDE SEQUENCE [LARGE SCALE GENOMIC DNA]</scope>
    <source>
        <strain evidence="1">EGGRZ-B1_66</strain>
        <tissue evidence="1">Body</tissue>
    </source>
</reference>
<sequence length="91" mass="10291">MCISCGPVEVKVPGGWGWLQQWRNIQAVMGDRESLPDVFHWISMKAFPQINHDWVYGLNQSKKCQAAPPALPKVIHVHPVPAKVLKCHLIK</sequence>
<accession>A0ABD2PXX9</accession>